<dbReference type="InterPro" id="IPR005111">
    <property type="entry name" value="MoeA_C_domain_IV"/>
</dbReference>
<name>A0A1H9GZN2_9ACTN</name>
<dbReference type="InterPro" id="IPR036688">
    <property type="entry name" value="MoeA_C_domain_IV_sf"/>
</dbReference>
<comment type="similarity">
    <text evidence="3 7">Belongs to the MoeA family.</text>
</comment>
<keyword evidence="7 10" id="KW-0808">Transferase</keyword>
<dbReference type="SUPFAM" id="SSF53218">
    <property type="entry name" value="Molybdenum cofactor biosynthesis proteins"/>
    <property type="match status" value="1"/>
</dbReference>
<keyword evidence="7" id="KW-0460">Magnesium</keyword>
<comment type="pathway">
    <text evidence="2 7">Cofactor biosynthesis; molybdopterin biosynthesis.</text>
</comment>
<comment type="function">
    <text evidence="1 7">Catalyzes the insertion of molybdate into adenylated molybdopterin with the concomitant release of AMP.</text>
</comment>
<keyword evidence="5 7" id="KW-0501">Molybdenum cofactor biosynthesis</keyword>
<dbReference type="InterPro" id="IPR001453">
    <property type="entry name" value="MoaB/Mog_dom"/>
</dbReference>
<accession>A0A1H9GZN2</accession>
<dbReference type="GO" id="GO:0005829">
    <property type="term" value="C:cytosol"/>
    <property type="evidence" value="ECO:0007669"/>
    <property type="project" value="TreeGrafter"/>
</dbReference>
<dbReference type="InterPro" id="IPR036425">
    <property type="entry name" value="MoaB/Mog-like_dom_sf"/>
</dbReference>
<dbReference type="Gene3D" id="2.170.190.11">
    <property type="entry name" value="Molybdopterin biosynthesis moea protein, domain 3"/>
    <property type="match status" value="1"/>
</dbReference>
<evidence type="ECO:0000256" key="4">
    <source>
        <dbReference type="ARBA" id="ARBA00022505"/>
    </source>
</evidence>
<dbReference type="PANTHER" id="PTHR10192">
    <property type="entry name" value="MOLYBDOPTERIN BIOSYNTHESIS PROTEIN"/>
    <property type="match status" value="1"/>
</dbReference>
<keyword evidence="7" id="KW-0479">Metal-binding</keyword>
<comment type="catalytic activity">
    <reaction evidence="6">
        <text>adenylyl-molybdopterin + molybdate = Mo-molybdopterin + AMP + H(+)</text>
        <dbReference type="Rhea" id="RHEA:35047"/>
        <dbReference type="ChEBI" id="CHEBI:15378"/>
        <dbReference type="ChEBI" id="CHEBI:36264"/>
        <dbReference type="ChEBI" id="CHEBI:62727"/>
        <dbReference type="ChEBI" id="CHEBI:71302"/>
        <dbReference type="ChEBI" id="CHEBI:456215"/>
        <dbReference type="EC" id="2.10.1.1"/>
    </reaction>
</comment>
<dbReference type="InterPro" id="IPR005110">
    <property type="entry name" value="MoeA_linker/N"/>
</dbReference>
<proteinExistence type="inferred from homology"/>
<evidence type="ECO:0000313" key="10">
    <source>
        <dbReference type="EMBL" id="SEQ55541.1"/>
    </source>
</evidence>
<dbReference type="SMART" id="SM00852">
    <property type="entry name" value="MoCF_biosynth"/>
    <property type="match status" value="1"/>
</dbReference>
<feature type="compositionally biased region" description="Low complexity" evidence="8">
    <location>
        <begin position="316"/>
        <end position="325"/>
    </location>
</feature>
<evidence type="ECO:0000256" key="8">
    <source>
        <dbReference type="SAM" id="MobiDB-lite"/>
    </source>
</evidence>
<evidence type="ECO:0000313" key="11">
    <source>
        <dbReference type="Proteomes" id="UP000199055"/>
    </source>
</evidence>
<dbReference type="RefSeq" id="WP_093660777.1">
    <property type="nucleotide sequence ID" value="NZ_FOET01000010.1"/>
</dbReference>
<dbReference type="Pfam" id="PF03453">
    <property type="entry name" value="MoeA_N"/>
    <property type="match status" value="1"/>
</dbReference>
<evidence type="ECO:0000256" key="1">
    <source>
        <dbReference type="ARBA" id="ARBA00002901"/>
    </source>
</evidence>
<dbReference type="EC" id="2.10.1.1" evidence="7"/>
<reference evidence="10 11" key="1">
    <citation type="submission" date="2016-10" db="EMBL/GenBank/DDBJ databases">
        <authorList>
            <person name="de Groot N.N."/>
        </authorList>
    </citation>
    <scope>NUCLEOTIDE SEQUENCE [LARGE SCALE GENOMIC DNA]</scope>
    <source>
        <strain evidence="10 11">CGMCC 4.3519</strain>
    </source>
</reference>
<dbReference type="FunFam" id="2.170.190.11:FF:000004">
    <property type="entry name" value="Molybdopterin molybdenumtransferase"/>
    <property type="match status" value="1"/>
</dbReference>
<evidence type="ECO:0000256" key="2">
    <source>
        <dbReference type="ARBA" id="ARBA00005046"/>
    </source>
</evidence>
<dbReference type="Gene3D" id="2.40.340.10">
    <property type="entry name" value="MoeA, C-terminal, domain IV"/>
    <property type="match status" value="1"/>
</dbReference>
<feature type="domain" description="MoaB/Mog" evidence="9">
    <location>
        <begin position="201"/>
        <end position="396"/>
    </location>
</feature>
<dbReference type="SUPFAM" id="SSF63882">
    <property type="entry name" value="MoeA N-terminal region -like"/>
    <property type="match status" value="1"/>
</dbReference>
<dbReference type="CDD" id="cd00887">
    <property type="entry name" value="MoeA"/>
    <property type="match status" value="1"/>
</dbReference>
<comment type="cofactor">
    <cofactor evidence="7">
        <name>Mg(2+)</name>
        <dbReference type="ChEBI" id="CHEBI:18420"/>
    </cofactor>
</comment>
<keyword evidence="4 7" id="KW-0500">Molybdenum</keyword>
<sequence>MSRTWSVDEHLADVLRSVGPLEPIELHLLDAQGCVLTEDVLVPVSLPPFDNSSMDGYAVRVADVEKAGEDAPAVLEVVGDVAAGAGRLPEVGPGQAARVMTGAPLPPGAEAVVPVEWTDGGAGGGPADAMAAHSADPSGAAGEVRVHRPVTARQYVRGKGSDVRAGSVALEAGTVLGPAQIGLLAAVGCGTVTVRPRPRVVVLSTGSELVRPGAPLGPGQIHDSNSFALTAAARDAGAIAYRVGAVADDAAALRTVIEDQLARADAIVTSGGVSVGAYDVVKEALTGLEGTVLGGAEPPGDGDGGEDGDGGGAGESGVPEASEGATGTDGAPRSPGAHRTGRPPAHVEFRRLAMQPGKPQGFGLVGPDRIPLFALPGNPVSSYVSFELFVRPALRALMGLEPVTRRTVTARLECEEPIASPEGKRQFLRGRYRPPAAGEEHGTVRPVGGPGSHLLGSLARADALVVVPERTTEVARGDELEVVLLD</sequence>
<dbReference type="Pfam" id="PF03454">
    <property type="entry name" value="MoeA_C"/>
    <property type="match status" value="1"/>
</dbReference>
<gene>
    <name evidence="10" type="ORF">SAMN05216481_11020</name>
</gene>
<dbReference type="InterPro" id="IPR038987">
    <property type="entry name" value="MoeA-like"/>
</dbReference>
<protein>
    <recommendedName>
        <fullName evidence="7">Molybdopterin molybdenumtransferase</fullName>
        <ecNumber evidence="7">2.10.1.1</ecNumber>
    </recommendedName>
</protein>
<dbReference type="GO" id="GO:0046872">
    <property type="term" value="F:metal ion binding"/>
    <property type="evidence" value="ECO:0007669"/>
    <property type="project" value="UniProtKB-UniRule"/>
</dbReference>
<evidence type="ECO:0000256" key="7">
    <source>
        <dbReference type="RuleBase" id="RU365090"/>
    </source>
</evidence>
<organism evidence="10 11">
    <name type="scientific">Streptomyces radiopugnans</name>
    <dbReference type="NCBI Taxonomy" id="403935"/>
    <lineage>
        <taxon>Bacteria</taxon>
        <taxon>Bacillati</taxon>
        <taxon>Actinomycetota</taxon>
        <taxon>Actinomycetes</taxon>
        <taxon>Kitasatosporales</taxon>
        <taxon>Streptomycetaceae</taxon>
        <taxon>Streptomyces</taxon>
    </lineage>
</organism>
<dbReference type="AlphaFoldDB" id="A0A1H9GZN2"/>
<dbReference type="PANTHER" id="PTHR10192:SF5">
    <property type="entry name" value="GEPHYRIN"/>
    <property type="match status" value="1"/>
</dbReference>
<dbReference type="Gene3D" id="3.40.980.10">
    <property type="entry name" value="MoaB/Mog-like domain"/>
    <property type="match status" value="1"/>
</dbReference>
<dbReference type="GO" id="GO:0006777">
    <property type="term" value="P:Mo-molybdopterin cofactor biosynthetic process"/>
    <property type="evidence" value="ECO:0007669"/>
    <property type="project" value="UniProtKB-UniRule"/>
</dbReference>
<feature type="region of interest" description="Disordered" evidence="8">
    <location>
        <begin position="291"/>
        <end position="343"/>
    </location>
</feature>
<dbReference type="UniPathway" id="UPA00344"/>
<dbReference type="STRING" id="403935.SAMN05216481_11020"/>
<evidence type="ECO:0000256" key="6">
    <source>
        <dbReference type="ARBA" id="ARBA00047317"/>
    </source>
</evidence>
<dbReference type="SUPFAM" id="SSF63867">
    <property type="entry name" value="MoeA C-terminal domain-like"/>
    <property type="match status" value="1"/>
</dbReference>
<evidence type="ECO:0000256" key="5">
    <source>
        <dbReference type="ARBA" id="ARBA00023150"/>
    </source>
</evidence>
<dbReference type="InterPro" id="IPR036135">
    <property type="entry name" value="MoeA_linker/N_sf"/>
</dbReference>
<evidence type="ECO:0000259" key="9">
    <source>
        <dbReference type="SMART" id="SM00852"/>
    </source>
</evidence>
<dbReference type="Proteomes" id="UP000199055">
    <property type="component" value="Unassembled WGS sequence"/>
</dbReference>
<dbReference type="EMBL" id="FOET01000010">
    <property type="protein sequence ID" value="SEQ55541.1"/>
    <property type="molecule type" value="Genomic_DNA"/>
</dbReference>
<dbReference type="Pfam" id="PF00994">
    <property type="entry name" value="MoCF_biosynth"/>
    <property type="match status" value="2"/>
</dbReference>
<dbReference type="NCBIfam" id="NF045515">
    <property type="entry name" value="Glp_gephyrin"/>
    <property type="match status" value="1"/>
</dbReference>
<dbReference type="GO" id="GO:0061599">
    <property type="term" value="F:molybdopterin molybdotransferase activity"/>
    <property type="evidence" value="ECO:0007669"/>
    <property type="project" value="UniProtKB-UniRule"/>
</dbReference>
<evidence type="ECO:0000256" key="3">
    <source>
        <dbReference type="ARBA" id="ARBA00010763"/>
    </source>
</evidence>
<keyword evidence="11" id="KW-1185">Reference proteome</keyword>